<dbReference type="SUPFAM" id="SSF51905">
    <property type="entry name" value="FAD/NAD(P)-binding domain"/>
    <property type="match status" value="1"/>
</dbReference>
<proteinExistence type="predicted"/>
<dbReference type="InterPro" id="IPR041854">
    <property type="entry name" value="BFD-like_2Fe2S-bd_dom_sf"/>
</dbReference>
<gene>
    <name evidence="4" type="ORF">SAMN05216466_11785</name>
</gene>
<sequence length="482" mass="50702">MNANHVDLVIVGAGPAGMAAATVAAQRGLSVTVLDEQAGPGGQIYRAITQTNARRLDILGPDYAAGSELARAFAASGAKHERGAAVWQVSAEHSVDYVQDGVVKSLQAGSIILCSGAMERPFPIPGWTLPGVLTAGAAQILLKSAEVVPSQPVVLAGCGPLLYLLGWQYLRAGVPIRAIVDTTSSADYRRALAHLGSALKGWRQLAKGLKLMRALKRAGVPFYQGATNLALEGTDALAAVRFTVEGDAQRIPAEVALLHQGVVPNTQISWSLRAQHKWDDAQLCWVPVTDAWGELDVPGIYVAGDSRGIGGAQAAAEQGRLAALEIVHRAGRIGRATRDSLAAPVTRALREALQIRPFLDALYRPKDANRIPEDEVTICRCEEVTAGQLRSFVKLGCLGPNQAKSFGRCGMGPCQGRLCGLTVTEVIADARGVSPAEVGYYRVRPPIKPVTLAELAAAHEAALQGAAQPAETSAETHDAAAR</sequence>
<dbReference type="InterPro" id="IPR017224">
    <property type="entry name" value="Opine_Oxase_asu/HCN_bsu"/>
</dbReference>
<name>A0A1G8HVF3_9BURK</name>
<keyword evidence="1" id="KW-0560">Oxidoreductase</keyword>
<evidence type="ECO:0000313" key="5">
    <source>
        <dbReference type="Proteomes" id="UP000199706"/>
    </source>
</evidence>
<dbReference type="Proteomes" id="UP000199706">
    <property type="component" value="Unassembled WGS sequence"/>
</dbReference>
<dbReference type="AlphaFoldDB" id="A0A1G8HVF3"/>
<evidence type="ECO:0000259" key="3">
    <source>
        <dbReference type="Pfam" id="PF17806"/>
    </source>
</evidence>
<dbReference type="InterPro" id="IPR041117">
    <property type="entry name" value="SoxA_A3"/>
</dbReference>
<dbReference type="RefSeq" id="WP_090690385.1">
    <property type="nucleotide sequence ID" value="NZ_CADERL010000018.1"/>
</dbReference>
<reference evidence="4 5" key="1">
    <citation type="submission" date="2016-10" db="EMBL/GenBank/DDBJ databases">
        <authorList>
            <person name="de Groot N.N."/>
        </authorList>
    </citation>
    <scope>NUCLEOTIDE SEQUENCE [LARGE SCALE GENOMIC DNA]</scope>
    <source>
        <strain evidence="4 5">LMG 2247</strain>
    </source>
</reference>
<dbReference type="EMBL" id="FNCJ01000017">
    <property type="protein sequence ID" value="SDI10594.1"/>
    <property type="molecule type" value="Genomic_DNA"/>
</dbReference>
<dbReference type="OrthoDB" id="9801699at2"/>
<dbReference type="PANTHER" id="PTHR42949:SF3">
    <property type="entry name" value="ANAEROBIC GLYCEROL-3-PHOSPHATE DEHYDROGENASE SUBUNIT B"/>
    <property type="match status" value="1"/>
</dbReference>
<dbReference type="Gene3D" id="3.50.50.60">
    <property type="entry name" value="FAD/NAD(P)-binding domain"/>
    <property type="match status" value="3"/>
</dbReference>
<dbReference type="GO" id="GO:0016491">
    <property type="term" value="F:oxidoreductase activity"/>
    <property type="evidence" value="ECO:0007669"/>
    <property type="project" value="UniProtKB-KW"/>
</dbReference>
<organism evidence="4 5">
    <name type="scientific">Paraburkholderia phenazinium</name>
    <dbReference type="NCBI Taxonomy" id="60549"/>
    <lineage>
        <taxon>Bacteria</taxon>
        <taxon>Pseudomonadati</taxon>
        <taxon>Pseudomonadota</taxon>
        <taxon>Betaproteobacteria</taxon>
        <taxon>Burkholderiales</taxon>
        <taxon>Burkholderiaceae</taxon>
        <taxon>Paraburkholderia</taxon>
    </lineage>
</organism>
<dbReference type="InterPro" id="IPR036188">
    <property type="entry name" value="FAD/NAD-bd_sf"/>
</dbReference>
<evidence type="ECO:0000256" key="1">
    <source>
        <dbReference type="ARBA" id="ARBA00023002"/>
    </source>
</evidence>
<dbReference type="Gene3D" id="1.10.10.1100">
    <property type="entry name" value="BFD-like [2Fe-2S]-binding domain"/>
    <property type="match status" value="1"/>
</dbReference>
<accession>A0A1G8HVF3</accession>
<dbReference type="PRINTS" id="PR00469">
    <property type="entry name" value="PNDRDTASEII"/>
</dbReference>
<dbReference type="PRINTS" id="PR00368">
    <property type="entry name" value="FADPNR"/>
</dbReference>
<dbReference type="Pfam" id="PF07992">
    <property type="entry name" value="Pyr_redox_2"/>
    <property type="match status" value="1"/>
</dbReference>
<dbReference type="PANTHER" id="PTHR42949">
    <property type="entry name" value="ANAEROBIC GLYCEROL-3-PHOSPHATE DEHYDROGENASE SUBUNIT B"/>
    <property type="match status" value="1"/>
</dbReference>
<evidence type="ECO:0000313" key="4">
    <source>
        <dbReference type="EMBL" id="SDI10594.1"/>
    </source>
</evidence>
<evidence type="ECO:0000259" key="2">
    <source>
        <dbReference type="Pfam" id="PF07992"/>
    </source>
</evidence>
<feature type="domain" description="FAD/NAD(P)-binding" evidence="2">
    <location>
        <begin position="7"/>
        <end position="319"/>
    </location>
</feature>
<dbReference type="InterPro" id="IPR051691">
    <property type="entry name" value="Metab_Enz_Cyan_OpOx_G3PDH"/>
</dbReference>
<dbReference type="PIRSF" id="PIRSF037495">
    <property type="entry name" value="Opine_OX_OoxA/HcnB"/>
    <property type="match status" value="1"/>
</dbReference>
<dbReference type="InterPro" id="IPR023753">
    <property type="entry name" value="FAD/NAD-binding_dom"/>
</dbReference>
<dbReference type="Pfam" id="PF17806">
    <property type="entry name" value="SO_alpha_A3"/>
    <property type="match status" value="1"/>
</dbReference>
<protein>
    <submittedName>
        <fullName evidence="4">NADPH-dependent 2,4-dienoyl-CoA reductase, sulfur reductase</fullName>
    </submittedName>
</protein>
<feature type="domain" description="SoxA A3" evidence="3">
    <location>
        <begin position="384"/>
        <end position="458"/>
    </location>
</feature>
<dbReference type="CDD" id="cd19946">
    <property type="entry name" value="GlpA-like_Fer2_BFD-like"/>
    <property type="match status" value="1"/>
</dbReference>